<dbReference type="EMBL" id="KN838760">
    <property type="protein sequence ID" value="KIJ95313.1"/>
    <property type="molecule type" value="Genomic_DNA"/>
</dbReference>
<dbReference type="AlphaFoldDB" id="A0A0C9X236"/>
<name>A0A0C9X236_9AGAR</name>
<keyword evidence="2" id="KW-1185">Reference proteome</keyword>
<dbReference type="Proteomes" id="UP000054477">
    <property type="component" value="Unassembled WGS sequence"/>
</dbReference>
<evidence type="ECO:0000313" key="2">
    <source>
        <dbReference type="Proteomes" id="UP000054477"/>
    </source>
</evidence>
<protein>
    <submittedName>
        <fullName evidence="1">Uncharacterized protein</fullName>
    </submittedName>
</protein>
<sequence>MIMLGLFILQRKDKSCGRTHYYVVVSNALERVYVYVGISLVIHLELERINGFAKYMSIWATLPFKVMNEEDRKGIVKNASDDHTCGRSQVIPTRNLSRH</sequence>
<proteinExistence type="predicted"/>
<evidence type="ECO:0000313" key="1">
    <source>
        <dbReference type="EMBL" id="KIJ95313.1"/>
    </source>
</evidence>
<gene>
    <name evidence="1" type="ORF">K443DRAFT_330367</name>
</gene>
<reference evidence="1 2" key="1">
    <citation type="submission" date="2014-04" db="EMBL/GenBank/DDBJ databases">
        <authorList>
            <consortium name="DOE Joint Genome Institute"/>
            <person name="Kuo A."/>
            <person name="Kohler A."/>
            <person name="Nagy L.G."/>
            <person name="Floudas D."/>
            <person name="Copeland A."/>
            <person name="Barry K.W."/>
            <person name="Cichocki N."/>
            <person name="Veneault-Fourrey C."/>
            <person name="LaButti K."/>
            <person name="Lindquist E.A."/>
            <person name="Lipzen A."/>
            <person name="Lundell T."/>
            <person name="Morin E."/>
            <person name="Murat C."/>
            <person name="Sun H."/>
            <person name="Tunlid A."/>
            <person name="Henrissat B."/>
            <person name="Grigoriev I.V."/>
            <person name="Hibbett D.S."/>
            <person name="Martin F."/>
            <person name="Nordberg H.P."/>
            <person name="Cantor M.N."/>
            <person name="Hua S.X."/>
        </authorList>
    </citation>
    <scope>NUCLEOTIDE SEQUENCE [LARGE SCALE GENOMIC DNA]</scope>
    <source>
        <strain evidence="1 2">LaAM-08-1</strain>
    </source>
</reference>
<reference evidence="2" key="2">
    <citation type="submission" date="2015-01" db="EMBL/GenBank/DDBJ databases">
        <title>Evolutionary Origins and Diversification of the Mycorrhizal Mutualists.</title>
        <authorList>
            <consortium name="DOE Joint Genome Institute"/>
            <consortium name="Mycorrhizal Genomics Consortium"/>
            <person name="Kohler A."/>
            <person name="Kuo A."/>
            <person name="Nagy L.G."/>
            <person name="Floudas D."/>
            <person name="Copeland A."/>
            <person name="Barry K.W."/>
            <person name="Cichocki N."/>
            <person name="Veneault-Fourrey C."/>
            <person name="LaButti K."/>
            <person name="Lindquist E.A."/>
            <person name="Lipzen A."/>
            <person name="Lundell T."/>
            <person name="Morin E."/>
            <person name="Murat C."/>
            <person name="Riley R."/>
            <person name="Ohm R."/>
            <person name="Sun H."/>
            <person name="Tunlid A."/>
            <person name="Henrissat B."/>
            <person name="Grigoriev I.V."/>
            <person name="Hibbett D.S."/>
            <person name="Martin F."/>
        </authorList>
    </citation>
    <scope>NUCLEOTIDE SEQUENCE [LARGE SCALE GENOMIC DNA]</scope>
    <source>
        <strain evidence="2">LaAM-08-1</strain>
    </source>
</reference>
<dbReference type="HOGENOM" id="CLU_2320764_0_0_1"/>
<accession>A0A0C9X236</accession>
<organism evidence="1 2">
    <name type="scientific">Laccaria amethystina LaAM-08-1</name>
    <dbReference type="NCBI Taxonomy" id="1095629"/>
    <lineage>
        <taxon>Eukaryota</taxon>
        <taxon>Fungi</taxon>
        <taxon>Dikarya</taxon>
        <taxon>Basidiomycota</taxon>
        <taxon>Agaricomycotina</taxon>
        <taxon>Agaricomycetes</taxon>
        <taxon>Agaricomycetidae</taxon>
        <taxon>Agaricales</taxon>
        <taxon>Agaricineae</taxon>
        <taxon>Hydnangiaceae</taxon>
        <taxon>Laccaria</taxon>
    </lineage>
</organism>